<sequence length="158" mass="18176">MLYNNAREITRLATTVLNQVGDVSDTLTINYGNISVCILNHHYSWLQQLPDKKHFAITTIFDDKGKVVQWYIDICYQNGVENGVPFLDDLYLDVVVLPTGEIILLDEDELEDALLSGDIDRNLYDVAWNEAKAIMMAIEEENFELLHYASEHRLLLQE</sequence>
<dbReference type="Gene3D" id="2.40.380.10">
    <property type="entry name" value="FomD-like"/>
    <property type="match status" value="1"/>
</dbReference>
<reference evidence="2 3" key="1">
    <citation type="submission" date="2024-05" db="EMBL/GenBank/DDBJ databases">
        <authorList>
            <person name="Haq I."/>
            <person name="Ullah Z."/>
            <person name="Ahmad R."/>
            <person name="Li M."/>
            <person name="Tong Y."/>
        </authorList>
    </citation>
    <scope>NUCLEOTIDE SEQUENCE [LARGE SCALE GENOMIC DNA]</scope>
    <source>
        <strain evidence="2 3">16A2E</strain>
    </source>
</reference>
<comment type="caution">
    <text evidence="2">The sequence shown here is derived from an EMBL/GenBank/DDBJ whole genome shotgun (WGS) entry which is preliminary data.</text>
</comment>
<name>A0ABU9XFU2_9BACI</name>
<dbReference type="InterPro" id="IPR007295">
    <property type="entry name" value="DUF402"/>
</dbReference>
<dbReference type="Proteomes" id="UP001444625">
    <property type="component" value="Unassembled WGS sequence"/>
</dbReference>
<dbReference type="RefSeq" id="WP_345824611.1">
    <property type="nucleotide sequence ID" value="NZ_JBDIML010000002.1"/>
</dbReference>
<evidence type="ECO:0000313" key="3">
    <source>
        <dbReference type="Proteomes" id="UP001444625"/>
    </source>
</evidence>
<evidence type="ECO:0000259" key="1">
    <source>
        <dbReference type="Pfam" id="PF04167"/>
    </source>
</evidence>
<protein>
    <submittedName>
        <fullName evidence="2">DUF402 domain-containing protein</fullName>
    </submittedName>
</protein>
<dbReference type="PANTHER" id="PTHR41271:SF1">
    <property type="entry name" value="DUF402 DOMAIN-CONTAINING PROTEIN"/>
    <property type="match status" value="1"/>
</dbReference>
<evidence type="ECO:0000313" key="2">
    <source>
        <dbReference type="EMBL" id="MEN2767151.1"/>
    </source>
</evidence>
<dbReference type="SUPFAM" id="SSF159234">
    <property type="entry name" value="FomD-like"/>
    <property type="match status" value="1"/>
</dbReference>
<accession>A0ABU9XFU2</accession>
<dbReference type="PANTHER" id="PTHR41271">
    <property type="entry name" value="DUF402 DOMAIN-CONTAINING PROTEIN"/>
    <property type="match status" value="1"/>
</dbReference>
<feature type="domain" description="DUF402" evidence="1">
    <location>
        <begin position="45"/>
        <end position="142"/>
    </location>
</feature>
<dbReference type="Pfam" id="PF04167">
    <property type="entry name" value="DUF402"/>
    <property type="match status" value="1"/>
</dbReference>
<keyword evidence="3" id="KW-1185">Reference proteome</keyword>
<dbReference type="EMBL" id="JBDIML010000002">
    <property type="protein sequence ID" value="MEN2767151.1"/>
    <property type="molecule type" value="Genomic_DNA"/>
</dbReference>
<gene>
    <name evidence="2" type="ORF">ABC228_08125</name>
</gene>
<organism evidence="2 3">
    <name type="scientific">Ornithinibacillus xuwenensis</name>
    <dbReference type="NCBI Taxonomy" id="3144668"/>
    <lineage>
        <taxon>Bacteria</taxon>
        <taxon>Bacillati</taxon>
        <taxon>Bacillota</taxon>
        <taxon>Bacilli</taxon>
        <taxon>Bacillales</taxon>
        <taxon>Bacillaceae</taxon>
        <taxon>Ornithinibacillus</taxon>
    </lineage>
</organism>
<proteinExistence type="predicted"/>
<dbReference type="InterPro" id="IPR035930">
    <property type="entry name" value="FomD-like_sf"/>
</dbReference>